<reference evidence="3" key="1">
    <citation type="submission" date="2020-11" db="EMBL/GenBank/DDBJ databases">
        <authorList>
            <consortium name="DOE Joint Genome Institute"/>
            <person name="Ahrendt S."/>
            <person name="Riley R."/>
            <person name="Andreopoulos W."/>
            <person name="Labutti K."/>
            <person name="Pangilinan J."/>
            <person name="Ruiz-Duenas F.J."/>
            <person name="Barrasa J.M."/>
            <person name="Sanchez-Garcia M."/>
            <person name="Camarero S."/>
            <person name="Miyauchi S."/>
            <person name="Serrano A."/>
            <person name="Linde D."/>
            <person name="Babiker R."/>
            <person name="Drula E."/>
            <person name="Ayuso-Fernandez I."/>
            <person name="Pacheco R."/>
            <person name="Padilla G."/>
            <person name="Ferreira P."/>
            <person name="Barriuso J."/>
            <person name="Kellner H."/>
            <person name="Castanera R."/>
            <person name="Alfaro M."/>
            <person name="Ramirez L."/>
            <person name="Pisabarro A.G."/>
            <person name="Kuo A."/>
            <person name="Tritt A."/>
            <person name="Lipzen A."/>
            <person name="He G."/>
            <person name="Yan M."/>
            <person name="Ng V."/>
            <person name="Cullen D."/>
            <person name="Martin F."/>
            <person name="Rosso M.-N."/>
            <person name="Henrissat B."/>
            <person name="Hibbett D."/>
            <person name="Martinez A.T."/>
            <person name="Grigoriev I.V."/>
        </authorList>
    </citation>
    <scope>NUCLEOTIDE SEQUENCE</scope>
    <source>
        <strain evidence="3">CBS 247.69</strain>
    </source>
</reference>
<evidence type="ECO:0000256" key="2">
    <source>
        <dbReference type="SAM" id="SignalP"/>
    </source>
</evidence>
<proteinExistence type="predicted"/>
<evidence type="ECO:0000256" key="1">
    <source>
        <dbReference type="SAM" id="MobiDB-lite"/>
    </source>
</evidence>
<dbReference type="EMBL" id="MU150283">
    <property type="protein sequence ID" value="KAF9461499.1"/>
    <property type="molecule type" value="Genomic_DNA"/>
</dbReference>
<name>A0A9P6CI24_9AGAR</name>
<gene>
    <name evidence="3" type="ORF">BDZ94DRAFT_1310516</name>
</gene>
<feature type="signal peptide" evidence="2">
    <location>
        <begin position="1"/>
        <end position="18"/>
    </location>
</feature>
<organism evidence="3 4">
    <name type="scientific">Collybia nuda</name>
    <dbReference type="NCBI Taxonomy" id="64659"/>
    <lineage>
        <taxon>Eukaryota</taxon>
        <taxon>Fungi</taxon>
        <taxon>Dikarya</taxon>
        <taxon>Basidiomycota</taxon>
        <taxon>Agaricomycotina</taxon>
        <taxon>Agaricomycetes</taxon>
        <taxon>Agaricomycetidae</taxon>
        <taxon>Agaricales</taxon>
        <taxon>Tricholomatineae</taxon>
        <taxon>Clitocybaceae</taxon>
        <taxon>Collybia</taxon>
    </lineage>
</organism>
<evidence type="ECO:0000313" key="4">
    <source>
        <dbReference type="Proteomes" id="UP000807353"/>
    </source>
</evidence>
<evidence type="ECO:0000313" key="3">
    <source>
        <dbReference type="EMBL" id="KAF9461499.1"/>
    </source>
</evidence>
<comment type="caution">
    <text evidence="3">The sequence shown here is derived from an EMBL/GenBank/DDBJ whole genome shotgun (WGS) entry which is preliminary data.</text>
</comment>
<feature type="compositionally biased region" description="Acidic residues" evidence="1">
    <location>
        <begin position="167"/>
        <end position="224"/>
    </location>
</feature>
<dbReference type="Proteomes" id="UP000807353">
    <property type="component" value="Unassembled WGS sequence"/>
</dbReference>
<sequence length="224" mass="25343">MHPIIITTVALLLTFVAAIGVRNEHKSAIDSQCFICPPIKSFRFGIRPWQRYEPSDIKFQQHENSFSCIYKAAAYTLADKHDPLTAIGRCNYYNDGVLRRENKDKDTASSVECPRVAPSYKGCGYRVHAARDVEKRQEPGEQTPQEILPPSSPGETSPPGELVTGENEPDENENEDPENEVEGDEEEEEEDNEEESEGDEDEGDEEEGDEDEEDEEEDEEDEDE</sequence>
<keyword evidence="2" id="KW-0732">Signal</keyword>
<keyword evidence="4" id="KW-1185">Reference proteome</keyword>
<feature type="region of interest" description="Disordered" evidence="1">
    <location>
        <begin position="133"/>
        <end position="224"/>
    </location>
</feature>
<accession>A0A9P6CI24</accession>
<protein>
    <submittedName>
        <fullName evidence="3">Uncharacterized protein</fullName>
    </submittedName>
</protein>
<dbReference type="AlphaFoldDB" id="A0A9P6CI24"/>
<feature type="chain" id="PRO_5040446812" evidence="2">
    <location>
        <begin position="19"/>
        <end position="224"/>
    </location>
</feature>